<dbReference type="GO" id="GO:1990757">
    <property type="term" value="F:ubiquitin ligase activator activity"/>
    <property type="evidence" value="ECO:0007669"/>
    <property type="project" value="TreeGrafter"/>
</dbReference>
<keyword evidence="11" id="KW-1185">Reference proteome</keyword>
<name>A0A1E4T1W3_9ASCO</name>
<feature type="compositionally biased region" description="Low complexity" evidence="8">
    <location>
        <begin position="76"/>
        <end position="93"/>
    </location>
</feature>
<reference evidence="11" key="1">
    <citation type="submission" date="2016-04" db="EMBL/GenBank/DDBJ databases">
        <title>Comparative genomics of biotechnologically important yeasts.</title>
        <authorList>
            <consortium name="DOE Joint Genome Institute"/>
            <person name="Riley R."/>
            <person name="Haridas S."/>
            <person name="Wolfe K.H."/>
            <person name="Lopes M.R."/>
            <person name="Hittinger C.T."/>
            <person name="Goker M."/>
            <person name="Salamov A."/>
            <person name="Wisecaver J."/>
            <person name="Long T.M."/>
            <person name="Aerts A.L."/>
            <person name="Barry K."/>
            <person name="Choi C."/>
            <person name="Clum A."/>
            <person name="Coughlan A.Y."/>
            <person name="Deshpande S."/>
            <person name="Douglass A.P."/>
            <person name="Hanson S.J."/>
            <person name="Klenk H.-P."/>
            <person name="Labutti K."/>
            <person name="Lapidus A."/>
            <person name="Lindquist E."/>
            <person name="Lipzen A."/>
            <person name="Meier-Kolthoff J.P."/>
            <person name="Ohm R.A."/>
            <person name="Otillar R.P."/>
            <person name="Pangilinan J."/>
            <person name="Peng Y."/>
            <person name="Rokas A."/>
            <person name="Rosa C.A."/>
            <person name="Scheuner C."/>
            <person name="Sibirny A.A."/>
            <person name="Slot J.C."/>
            <person name="Stielow J.B."/>
            <person name="Sun H."/>
            <person name="Kurtzman C.P."/>
            <person name="Blackwell M."/>
            <person name="Grigoriev I.V."/>
            <person name="Jeffries T.W."/>
        </authorList>
    </citation>
    <scope>NUCLEOTIDE SEQUENCE [LARGE SCALE GENOMIC DNA]</scope>
    <source>
        <strain evidence="11">NRRL YB-2248</strain>
    </source>
</reference>
<evidence type="ECO:0000256" key="4">
    <source>
        <dbReference type="ARBA" id="ARBA00022737"/>
    </source>
</evidence>
<protein>
    <recommendedName>
        <fullName evidence="9">CDC20/Fizzy WD40 domain-containing protein</fullName>
    </recommendedName>
</protein>
<gene>
    <name evidence="10" type="ORF">CANARDRAFT_27811</name>
</gene>
<dbReference type="GO" id="GO:0051301">
    <property type="term" value="P:cell division"/>
    <property type="evidence" value="ECO:0007669"/>
    <property type="project" value="UniProtKB-KW"/>
</dbReference>
<evidence type="ECO:0000256" key="8">
    <source>
        <dbReference type="SAM" id="MobiDB-lite"/>
    </source>
</evidence>
<organism evidence="10 11">
    <name type="scientific">[Candida] arabinofermentans NRRL YB-2248</name>
    <dbReference type="NCBI Taxonomy" id="983967"/>
    <lineage>
        <taxon>Eukaryota</taxon>
        <taxon>Fungi</taxon>
        <taxon>Dikarya</taxon>
        <taxon>Ascomycota</taxon>
        <taxon>Saccharomycotina</taxon>
        <taxon>Pichiomycetes</taxon>
        <taxon>Pichiales</taxon>
        <taxon>Pichiaceae</taxon>
        <taxon>Ogataea</taxon>
        <taxon>Ogataea/Candida clade</taxon>
    </lineage>
</organism>
<dbReference type="InterPro" id="IPR036322">
    <property type="entry name" value="WD40_repeat_dom_sf"/>
</dbReference>
<evidence type="ECO:0000259" key="9">
    <source>
        <dbReference type="Pfam" id="PF24807"/>
    </source>
</evidence>
<comment type="similarity">
    <text evidence="1">Belongs to the WD repeat CDC20/Fizzy family.</text>
</comment>
<dbReference type="FunFam" id="2.130.10.10:FF:000098">
    <property type="entry name" value="WD repeat-containing protein slp1"/>
    <property type="match status" value="1"/>
</dbReference>
<dbReference type="InterPro" id="IPR019775">
    <property type="entry name" value="WD40_repeat_CS"/>
</dbReference>
<keyword evidence="2 7" id="KW-0853">WD repeat</keyword>
<dbReference type="InterPro" id="IPR001680">
    <property type="entry name" value="WD40_rpt"/>
</dbReference>
<dbReference type="PROSITE" id="PS50294">
    <property type="entry name" value="WD_REPEATS_REGION"/>
    <property type="match status" value="2"/>
</dbReference>
<dbReference type="Proteomes" id="UP000094801">
    <property type="component" value="Unassembled WGS sequence"/>
</dbReference>
<dbReference type="PANTHER" id="PTHR19918">
    <property type="entry name" value="CELL DIVISION CYCLE 20 CDC20 FIZZY -RELATED"/>
    <property type="match status" value="1"/>
</dbReference>
<dbReference type="GO" id="GO:0010997">
    <property type="term" value="F:anaphase-promoting complex binding"/>
    <property type="evidence" value="ECO:0007669"/>
    <property type="project" value="InterPro"/>
</dbReference>
<keyword evidence="4" id="KW-0677">Repeat</keyword>
<dbReference type="GO" id="GO:1905786">
    <property type="term" value="P:positive regulation of anaphase-promoting complex-dependent catabolic process"/>
    <property type="evidence" value="ECO:0007669"/>
    <property type="project" value="TreeGrafter"/>
</dbReference>
<evidence type="ECO:0000313" key="11">
    <source>
        <dbReference type="Proteomes" id="UP000094801"/>
    </source>
</evidence>
<dbReference type="STRING" id="983967.A0A1E4T1W3"/>
<evidence type="ECO:0000256" key="6">
    <source>
        <dbReference type="ARBA" id="ARBA00023306"/>
    </source>
</evidence>
<dbReference type="GO" id="GO:0005680">
    <property type="term" value="C:anaphase-promoting complex"/>
    <property type="evidence" value="ECO:0007669"/>
    <property type="project" value="TreeGrafter"/>
</dbReference>
<evidence type="ECO:0000313" key="10">
    <source>
        <dbReference type="EMBL" id="ODV85712.1"/>
    </source>
</evidence>
<dbReference type="OrthoDB" id="10263272at2759"/>
<dbReference type="PROSITE" id="PS50082">
    <property type="entry name" value="WD_REPEATS_2"/>
    <property type="match status" value="3"/>
</dbReference>
<evidence type="ECO:0000256" key="2">
    <source>
        <dbReference type="ARBA" id="ARBA00022574"/>
    </source>
</evidence>
<accession>A0A1E4T1W3</accession>
<dbReference type="PROSITE" id="PS00678">
    <property type="entry name" value="WD_REPEATS_1"/>
    <property type="match status" value="2"/>
</dbReference>
<dbReference type="SMART" id="SM00320">
    <property type="entry name" value="WD40"/>
    <property type="match status" value="5"/>
</dbReference>
<dbReference type="Gene3D" id="2.130.10.10">
    <property type="entry name" value="YVTN repeat-like/Quinoprotein amine dehydrogenase"/>
    <property type="match status" value="1"/>
</dbReference>
<dbReference type="EMBL" id="KV453851">
    <property type="protein sequence ID" value="ODV85712.1"/>
    <property type="molecule type" value="Genomic_DNA"/>
</dbReference>
<feature type="domain" description="CDC20/Fizzy WD40" evidence="9">
    <location>
        <begin position="209"/>
        <end position="500"/>
    </location>
</feature>
<evidence type="ECO:0000256" key="7">
    <source>
        <dbReference type="PROSITE-ProRule" id="PRU00221"/>
    </source>
</evidence>
<sequence length="528" mass="57574">MTTPFSPTKLVNCATPRHRNVFGTASPNLMSQQRSSIYDSKKVISPNFNVVLSDWTLSNGRVNMEKGSKIVYSSSAFEDGSSSSNNSNNVNGSPKKLRRTNTGEILDRFIPSRHTTSGKLTLEDALPLPSALPYDHIASQTSQIYKDTVAEACGLEVGERILQFQPVPPQSKKVTKLKKTNSFKTKPTISTAAAQARIKRLPTCPDKVLDAPGLVDDFYLNLLSWSSENILAIALENCVYYWNATTGAVDVAAECHTIVTSVRWSDNGLYLSIGLDDGSIEIWDVETNSKLRSMSGHDTRVGAQSWNEHILTSGSRSGQMYNHDVRISQHIIAELNNHTAEVCGIEWRSDGLQLASGGNDNVVNIWDARSSIPQFTKTAHTAAVKALAWCPTQMSFLATGGGSSCKKIHFWNTVTGARVNTIETESQVSSLNWGYANGIGKEIVATHGFPHNDISIYSYPSLQKTGVVIGAHESRVLHSSLSPDGTTLATVAADENLKFWKIFDLVSEAKQDSLSSADKGMGKVMTIR</sequence>
<feature type="repeat" description="WD" evidence="7">
    <location>
        <begin position="469"/>
        <end position="502"/>
    </location>
</feature>
<dbReference type="InterPro" id="IPR033010">
    <property type="entry name" value="Cdc20/Fizzy"/>
</dbReference>
<dbReference type="InterPro" id="IPR056150">
    <property type="entry name" value="WD40_CDC20-Fz"/>
</dbReference>
<evidence type="ECO:0000256" key="3">
    <source>
        <dbReference type="ARBA" id="ARBA00022618"/>
    </source>
</evidence>
<feature type="region of interest" description="Disordered" evidence="8">
    <location>
        <begin position="76"/>
        <end position="100"/>
    </location>
</feature>
<dbReference type="SUPFAM" id="SSF50978">
    <property type="entry name" value="WD40 repeat-like"/>
    <property type="match status" value="1"/>
</dbReference>
<evidence type="ECO:0000256" key="1">
    <source>
        <dbReference type="ARBA" id="ARBA00006445"/>
    </source>
</evidence>
<keyword evidence="3" id="KW-0132">Cell division</keyword>
<dbReference type="Pfam" id="PF24807">
    <property type="entry name" value="WD40_CDC20-Fz"/>
    <property type="match status" value="1"/>
</dbReference>
<dbReference type="GO" id="GO:0031145">
    <property type="term" value="P:anaphase-promoting complex-dependent catabolic process"/>
    <property type="evidence" value="ECO:0007669"/>
    <property type="project" value="TreeGrafter"/>
</dbReference>
<dbReference type="AlphaFoldDB" id="A0A1E4T1W3"/>
<feature type="repeat" description="WD" evidence="7">
    <location>
        <begin position="259"/>
        <end position="293"/>
    </location>
</feature>
<proteinExistence type="inferred from homology"/>
<dbReference type="InterPro" id="IPR015943">
    <property type="entry name" value="WD40/YVTN_repeat-like_dom_sf"/>
</dbReference>
<evidence type="ECO:0000256" key="5">
    <source>
        <dbReference type="ARBA" id="ARBA00022776"/>
    </source>
</evidence>
<keyword evidence="6" id="KW-0131">Cell cycle</keyword>
<feature type="repeat" description="WD" evidence="7">
    <location>
        <begin position="335"/>
        <end position="376"/>
    </location>
</feature>
<dbReference type="PANTHER" id="PTHR19918:SF8">
    <property type="entry name" value="FI02843P"/>
    <property type="match status" value="1"/>
</dbReference>
<keyword evidence="5" id="KW-0498">Mitosis</keyword>